<dbReference type="RefSeq" id="WP_185258457.1">
    <property type="nucleotide sequence ID" value="NZ_AP023368.1"/>
</dbReference>
<proteinExistence type="predicted"/>
<dbReference type="Proteomes" id="UP000515703">
    <property type="component" value="Chromosome"/>
</dbReference>
<evidence type="ECO:0000313" key="2">
    <source>
        <dbReference type="Proteomes" id="UP000515703"/>
    </source>
</evidence>
<reference evidence="1 2" key="1">
    <citation type="submission" date="2020-08" db="EMBL/GenBank/DDBJ databases">
        <title>Draft genome sequencing of an Anaerocolumna strain isolated from anoxic soil subjected to BSD treatment.</title>
        <authorList>
            <person name="Uek A."/>
            <person name="Tonouchi A."/>
        </authorList>
    </citation>
    <scope>NUCLEOTIDE SEQUENCE [LARGE SCALE GENOMIC DNA]</scope>
    <source>
        <strain evidence="1 2">CTTW</strain>
    </source>
</reference>
<dbReference type="KEGG" id="acht:bsdcttw_11480"/>
<name>A0A7I8DKB4_9FIRM</name>
<gene>
    <name evidence="1" type="ORF">bsdcttw_11480</name>
</gene>
<accession>A0A7I8DKB4</accession>
<keyword evidence="2" id="KW-1185">Reference proteome</keyword>
<dbReference type="EMBL" id="AP023368">
    <property type="protein sequence ID" value="BCJ98107.1"/>
    <property type="molecule type" value="Genomic_DNA"/>
</dbReference>
<dbReference type="AlphaFoldDB" id="A0A7I8DKB4"/>
<protein>
    <submittedName>
        <fullName evidence="1">Uncharacterized protein</fullName>
    </submittedName>
</protein>
<reference evidence="1 2" key="2">
    <citation type="submission" date="2020-08" db="EMBL/GenBank/DDBJ databases">
        <authorList>
            <person name="Ueki A."/>
            <person name="Tonouchi A."/>
        </authorList>
    </citation>
    <scope>NUCLEOTIDE SEQUENCE [LARGE SCALE GENOMIC DNA]</scope>
    <source>
        <strain evidence="1 2">CTTW</strain>
    </source>
</reference>
<sequence>MGFKESLEDDLDRVFFNTNEFADKYQWNKKEITAVVDDDSLIRKYSSEFEALGQGGRMVFVSEKQFTTLPIMNEVVVFDYNTYTIDEVKTDAGMLCIFLRMGRG</sequence>
<evidence type="ECO:0000313" key="1">
    <source>
        <dbReference type="EMBL" id="BCJ98107.1"/>
    </source>
</evidence>
<organism evidence="1 2">
    <name type="scientific">Anaerocolumna chitinilytica</name>
    <dbReference type="NCBI Taxonomy" id="1727145"/>
    <lineage>
        <taxon>Bacteria</taxon>
        <taxon>Bacillati</taxon>
        <taxon>Bacillota</taxon>
        <taxon>Clostridia</taxon>
        <taxon>Lachnospirales</taxon>
        <taxon>Lachnospiraceae</taxon>
        <taxon>Anaerocolumna</taxon>
    </lineage>
</organism>